<dbReference type="PANTHER" id="PTHR14942:SF0">
    <property type="entry name" value="U11_U12 SMALL NUCLEAR RIBONUCLEOPROTEIN 25 KDA PROTEIN"/>
    <property type="match status" value="1"/>
</dbReference>
<dbReference type="SUPFAM" id="SSF54236">
    <property type="entry name" value="Ubiquitin-like"/>
    <property type="match status" value="1"/>
</dbReference>
<dbReference type="Proteomes" id="UP000324222">
    <property type="component" value="Unassembled WGS sequence"/>
</dbReference>
<evidence type="ECO:0000313" key="2">
    <source>
        <dbReference type="EMBL" id="MPC13444.1"/>
    </source>
</evidence>
<protein>
    <submittedName>
        <fullName evidence="2">U11/U12 small nuclear ribonucleoprotein</fullName>
    </submittedName>
</protein>
<feature type="domain" description="SNRNP25 ubiquitin-like" evidence="1">
    <location>
        <begin position="54"/>
        <end position="141"/>
    </location>
</feature>
<dbReference type="PANTHER" id="PTHR14942">
    <property type="entry name" value="U11/U12 SMALL NUCLEAR RIBONUCLEOPROTEIN 25 KDA PROTEIN"/>
    <property type="match status" value="1"/>
</dbReference>
<dbReference type="EMBL" id="VSRR010000282">
    <property type="protein sequence ID" value="MPC13444.1"/>
    <property type="molecule type" value="Genomic_DNA"/>
</dbReference>
<gene>
    <name evidence="2" type="primary">SNRNP25</name>
    <name evidence="2" type="ORF">E2C01_006179</name>
</gene>
<comment type="caution">
    <text evidence="2">The sequence shown here is derived from an EMBL/GenBank/DDBJ whole genome shotgun (WGS) entry which is preliminary data.</text>
</comment>
<accession>A0A5B7CXF6</accession>
<sequence length="272" mass="30609">MDEDKISSHAELKKCFQEAVSHLLEADPLLSDLHPQVTLEEVRVLNELEHGRAMKVYVEKADGGLWGVVVPLEATVHDLKVALRKHVALALGRQGVRKTVSWKYIWRNYWLALDSECLKNDNGRLRDIGVRHKSSLSFIKRRRERCAKQLNRVGNTVAENGSHTALPTPTLPTPSAMFSPPDMVMADESWMVVQQRSIWMAFVQEGHSNCDIGKPPTMMMNSTSEKKIQPYFLLESRTASEVLLARSSKPMAGLVTVPTMPLANPEMKPCKK</sequence>
<dbReference type="Pfam" id="PF18036">
    <property type="entry name" value="Ubiquitin_4"/>
    <property type="match status" value="1"/>
</dbReference>
<dbReference type="InterPro" id="IPR029071">
    <property type="entry name" value="Ubiquitin-like_domsf"/>
</dbReference>
<evidence type="ECO:0000313" key="3">
    <source>
        <dbReference type="Proteomes" id="UP000324222"/>
    </source>
</evidence>
<name>A0A5B7CXF6_PORTR</name>
<keyword evidence="3" id="KW-1185">Reference proteome</keyword>
<dbReference type="InterPro" id="IPR040610">
    <property type="entry name" value="SNRNP25_ubiquitin"/>
</dbReference>
<dbReference type="InterPro" id="IPR039690">
    <property type="entry name" value="SNRNP25"/>
</dbReference>
<dbReference type="GO" id="GO:0000398">
    <property type="term" value="P:mRNA splicing, via spliceosome"/>
    <property type="evidence" value="ECO:0007669"/>
    <property type="project" value="InterPro"/>
</dbReference>
<organism evidence="2 3">
    <name type="scientific">Portunus trituberculatus</name>
    <name type="common">Swimming crab</name>
    <name type="synonym">Neptunus trituberculatus</name>
    <dbReference type="NCBI Taxonomy" id="210409"/>
    <lineage>
        <taxon>Eukaryota</taxon>
        <taxon>Metazoa</taxon>
        <taxon>Ecdysozoa</taxon>
        <taxon>Arthropoda</taxon>
        <taxon>Crustacea</taxon>
        <taxon>Multicrustacea</taxon>
        <taxon>Malacostraca</taxon>
        <taxon>Eumalacostraca</taxon>
        <taxon>Eucarida</taxon>
        <taxon>Decapoda</taxon>
        <taxon>Pleocyemata</taxon>
        <taxon>Brachyura</taxon>
        <taxon>Eubrachyura</taxon>
        <taxon>Portunoidea</taxon>
        <taxon>Portunidae</taxon>
        <taxon>Portuninae</taxon>
        <taxon>Portunus</taxon>
    </lineage>
</organism>
<evidence type="ECO:0000259" key="1">
    <source>
        <dbReference type="Pfam" id="PF18036"/>
    </source>
</evidence>
<keyword evidence="2" id="KW-0687">Ribonucleoprotein</keyword>
<dbReference type="Gene3D" id="3.10.20.90">
    <property type="entry name" value="Phosphatidylinositol 3-kinase Catalytic Subunit, Chain A, domain 1"/>
    <property type="match status" value="1"/>
</dbReference>
<dbReference type="AlphaFoldDB" id="A0A5B7CXF6"/>
<dbReference type="CDD" id="cd17058">
    <property type="entry name" value="Ubl_SNRNP25"/>
    <property type="match status" value="1"/>
</dbReference>
<proteinExistence type="predicted"/>
<dbReference type="GO" id="GO:0005689">
    <property type="term" value="C:U12-type spliceosomal complex"/>
    <property type="evidence" value="ECO:0007669"/>
    <property type="project" value="TreeGrafter"/>
</dbReference>
<reference evidence="2 3" key="1">
    <citation type="submission" date="2019-05" db="EMBL/GenBank/DDBJ databases">
        <title>Another draft genome of Portunus trituberculatus and its Hox gene families provides insights of decapod evolution.</title>
        <authorList>
            <person name="Jeong J.-H."/>
            <person name="Song I."/>
            <person name="Kim S."/>
            <person name="Choi T."/>
            <person name="Kim D."/>
            <person name="Ryu S."/>
            <person name="Kim W."/>
        </authorList>
    </citation>
    <scope>NUCLEOTIDE SEQUENCE [LARGE SCALE GENOMIC DNA]</scope>
    <source>
        <tissue evidence="2">Muscle</tissue>
    </source>
</reference>